<dbReference type="EMBL" id="JBEPLU010000001">
    <property type="protein sequence ID" value="MET3527170.1"/>
    <property type="molecule type" value="Genomic_DNA"/>
</dbReference>
<reference evidence="6 7" key="1">
    <citation type="submission" date="2024-06" db="EMBL/GenBank/DDBJ databases">
        <title>Genomic Encyclopedia of Type Strains, Phase IV (KMG-IV): sequencing the most valuable type-strain genomes for metagenomic binning, comparative biology and taxonomic classification.</title>
        <authorList>
            <person name="Goeker M."/>
        </authorList>
    </citation>
    <scope>NUCLEOTIDE SEQUENCE [LARGE SCALE GENOMIC DNA]</scope>
    <source>
        <strain evidence="6 7">DSM 17809</strain>
    </source>
</reference>
<sequence>MALVLVIGAVALDRPIRLDRPVRSGGRARGVSQGRMLGGRLGGSGSNAGCALRSAGHQVLVASSLSDDADGLEARRLAEAAGLDLRFTSLRPGASSRTLIFIDPGGERTIIGLDEPAQGGPSPIAAPSAWPDVRPDGLFIRAAYGGAADWAQATQGPVVLHWPTRAYNGQADVVVASADDLEASALTYEAARARLGPRLQWLVVTHGAAGAVAHGPANAITVAGQPRTMRDATGAGDIFAAGLLDALLAGAPIQRALEHACAWGGAAVELEGSAPVDAPPHTFGRFVERPPDRQASMSRE</sequence>
<keyword evidence="7" id="KW-1185">Reference proteome</keyword>
<feature type="compositionally biased region" description="Basic and acidic residues" evidence="4">
    <location>
        <begin position="286"/>
        <end position="300"/>
    </location>
</feature>
<dbReference type="InterPro" id="IPR029056">
    <property type="entry name" value="Ribokinase-like"/>
</dbReference>
<evidence type="ECO:0000256" key="4">
    <source>
        <dbReference type="SAM" id="MobiDB-lite"/>
    </source>
</evidence>
<gene>
    <name evidence="6" type="ORF">ABID41_002265</name>
</gene>
<accession>A0ABV2EJE7</accession>
<name>A0ABV2EJE7_9CAUL</name>
<dbReference type="Gene3D" id="3.40.1190.20">
    <property type="match status" value="1"/>
</dbReference>
<keyword evidence="2" id="KW-0808">Transferase</keyword>
<feature type="region of interest" description="Disordered" evidence="4">
    <location>
        <begin position="278"/>
        <end position="300"/>
    </location>
</feature>
<comment type="caution">
    <text evidence="6">The sequence shown here is derived from an EMBL/GenBank/DDBJ whole genome shotgun (WGS) entry which is preliminary data.</text>
</comment>
<evidence type="ECO:0000256" key="3">
    <source>
        <dbReference type="ARBA" id="ARBA00022777"/>
    </source>
</evidence>
<dbReference type="PANTHER" id="PTHR43320:SF1">
    <property type="entry name" value="OS01G0105900 PROTEIN"/>
    <property type="match status" value="1"/>
</dbReference>
<dbReference type="SUPFAM" id="SSF53613">
    <property type="entry name" value="Ribokinase-like"/>
    <property type="match status" value="1"/>
</dbReference>
<evidence type="ECO:0000256" key="2">
    <source>
        <dbReference type="ARBA" id="ARBA00022679"/>
    </source>
</evidence>
<keyword evidence="3 6" id="KW-0418">Kinase</keyword>
<evidence type="ECO:0000256" key="1">
    <source>
        <dbReference type="ARBA" id="ARBA00010688"/>
    </source>
</evidence>
<organism evidence="6 7">
    <name type="scientific">Phenylobacterium koreense</name>
    <dbReference type="NCBI Taxonomy" id="266125"/>
    <lineage>
        <taxon>Bacteria</taxon>
        <taxon>Pseudomonadati</taxon>
        <taxon>Pseudomonadota</taxon>
        <taxon>Alphaproteobacteria</taxon>
        <taxon>Caulobacterales</taxon>
        <taxon>Caulobacteraceae</taxon>
        <taxon>Phenylobacterium</taxon>
    </lineage>
</organism>
<evidence type="ECO:0000313" key="6">
    <source>
        <dbReference type="EMBL" id="MET3527170.1"/>
    </source>
</evidence>
<dbReference type="Pfam" id="PF00294">
    <property type="entry name" value="PfkB"/>
    <property type="match status" value="1"/>
</dbReference>
<proteinExistence type="inferred from homology"/>
<protein>
    <submittedName>
        <fullName evidence="6">Sugar/nucleoside kinase (Ribokinase family)</fullName>
    </submittedName>
</protein>
<comment type="similarity">
    <text evidence="1">Belongs to the carbohydrate kinase PfkB family.</text>
</comment>
<dbReference type="Proteomes" id="UP001549110">
    <property type="component" value="Unassembled WGS sequence"/>
</dbReference>
<dbReference type="InterPro" id="IPR052700">
    <property type="entry name" value="Carb_kinase_PfkB-like"/>
</dbReference>
<evidence type="ECO:0000259" key="5">
    <source>
        <dbReference type="Pfam" id="PF00294"/>
    </source>
</evidence>
<evidence type="ECO:0000313" key="7">
    <source>
        <dbReference type="Proteomes" id="UP001549110"/>
    </source>
</evidence>
<dbReference type="PANTHER" id="PTHR43320">
    <property type="entry name" value="SUGAR KINASE"/>
    <property type="match status" value="1"/>
</dbReference>
<dbReference type="GO" id="GO:0016301">
    <property type="term" value="F:kinase activity"/>
    <property type="evidence" value="ECO:0007669"/>
    <property type="project" value="UniProtKB-KW"/>
</dbReference>
<dbReference type="RefSeq" id="WP_354297670.1">
    <property type="nucleotide sequence ID" value="NZ_JBEPLU010000001.1"/>
</dbReference>
<feature type="domain" description="Carbohydrate kinase PfkB" evidence="5">
    <location>
        <begin position="167"/>
        <end position="274"/>
    </location>
</feature>
<dbReference type="InterPro" id="IPR011611">
    <property type="entry name" value="PfkB_dom"/>
</dbReference>